<organism evidence="1 2">
    <name type="scientific">Glossina palpalis gambiensis</name>
    <dbReference type="NCBI Taxonomy" id="67801"/>
    <lineage>
        <taxon>Eukaryota</taxon>
        <taxon>Metazoa</taxon>
        <taxon>Ecdysozoa</taxon>
        <taxon>Arthropoda</taxon>
        <taxon>Hexapoda</taxon>
        <taxon>Insecta</taxon>
        <taxon>Pterygota</taxon>
        <taxon>Neoptera</taxon>
        <taxon>Endopterygota</taxon>
        <taxon>Diptera</taxon>
        <taxon>Brachycera</taxon>
        <taxon>Muscomorpha</taxon>
        <taxon>Hippoboscoidea</taxon>
        <taxon>Glossinidae</taxon>
        <taxon>Glossina</taxon>
    </lineage>
</organism>
<reference evidence="2" key="1">
    <citation type="submission" date="2015-01" db="EMBL/GenBank/DDBJ databases">
        <authorList>
            <person name="Aksoy S."/>
            <person name="Warren W."/>
            <person name="Wilson R.K."/>
        </authorList>
    </citation>
    <scope>NUCLEOTIDE SEQUENCE [LARGE SCALE GENOMIC DNA]</scope>
    <source>
        <strain evidence="2">IAEA</strain>
    </source>
</reference>
<reference evidence="1" key="2">
    <citation type="submission" date="2020-05" db="UniProtKB">
        <authorList>
            <consortium name="EnsemblMetazoa"/>
        </authorList>
    </citation>
    <scope>IDENTIFICATION</scope>
    <source>
        <strain evidence="1">IAEA</strain>
    </source>
</reference>
<sequence>MTSNPSISSPSDWYAVHDCSFSLVGECLVSTDCSIWMSTSGGVSVAAPKSISSNNMSSLSSLLSPFTDSLGLPGGLKACISLSRDSFQIWLRRSRPNNSKKASMNSRDFSSHLVIMSSLTFPALTVWHDLDEISHIYHRHRRAVAVALRHYAPSDMLTFDYNRNSHVLVPLLHQWKTARADMFAIFQNSYAKTNNSSLLFIEQK</sequence>
<dbReference type="AlphaFoldDB" id="A0A1B0ARH5"/>
<name>A0A1B0ARH5_9MUSC</name>
<dbReference type="VEuPathDB" id="VectorBase:GPPI005906"/>
<dbReference type="EnsemblMetazoa" id="GPPI005906-RA">
    <property type="protein sequence ID" value="GPPI005906-PA"/>
    <property type="gene ID" value="GPPI005906"/>
</dbReference>
<accession>A0A1B0ARH5</accession>
<dbReference type="Proteomes" id="UP000092460">
    <property type="component" value="Unassembled WGS sequence"/>
</dbReference>
<proteinExistence type="predicted"/>
<dbReference type="EMBL" id="JXJN01002434">
    <property type="status" value="NOT_ANNOTATED_CDS"/>
    <property type="molecule type" value="Genomic_DNA"/>
</dbReference>
<evidence type="ECO:0000313" key="1">
    <source>
        <dbReference type="EnsemblMetazoa" id="GPPI005906-PA"/>
    </source>
</evidence>
<protein>
    <submittedName>
        <fullName evidence="1">Uncharacterized protein</fullName>
    </submittedName>
</protein>
<evidence type="ECO:0000313" key="2">
    <source>
        <dbReference type="Proteomes" id="UP000092460"/>
    </source>
</evidence>
<keyword evidence="2" id="KW-1185">Reference proteome</keyword>